<evidence type="ECO:0000313" key="2">
    <source>
        <dbReference type="EMBL" id="EAR87709.2"/>
    </source>
</evidence>
<name>I7M0J4_TETTS</name>
<dbReference type="Pfam" id="PF02036">
    <property type="entry name" value="SCP2"/>
    <property type="match status" value="1"/>
</dbReference>
<evidence type="ECO:0000259" key="1">
    <source>
        <dbReference type="Pfam" id="PF02036"/>
    </source>
</evidence>
<sequence length="120" mass="14313">MRVTKSFLIFNMYKDYMKFNKKLLKANYKGTYLFEILVDEEKKAYQYYLIDFDNLSVTWQETPFEKYDVKFSTDDAIMLKITNKQVNPSKLVAEKKIKAEGKQEYISKLTSDFFPTVPKL</sequence>
<dbReference type="Proteomes" id="UP000009168">
    <property type="component" value="Unassembled WGS sequence"/>
</dbReference>
<dbReference type="AlphaFoldDB" id="I7M0J4"/>
<dbReference type="InterPro" id="IPR036527">
    <property type="entry name" value="SCP2_sterol-bd_dom_sf"/>
</dbReference>
<dbReference type="GeneID" id="7832546"/>
<dbReference type="KEGG" id="tet:TTHERM_00540290"/>
<protein>
    <submittedName>
        <fullName evidence="2">SCP-2 sterol transfer family protein</fullName>
    </submittedName>
</protein>
<dbReference type="EMBL" id="GG662849">
    <property type="protein sequence ID" value="EAR87709.2"/>
    <property type="molecule type" value="Genomic_DNA"/>
</dbReference>
<proteinExistence type="predicted"/>
<keyword evidence="3" id="KW-1185">Reference proteome</keyword>
<accession>I7M0J4</accession>
<feature type="domain" description="SCP2" evidence="1">
    <location>
        <begin position="27"/>
        <end position="110"/>
    </location>
</feature>
<gene>
    <name evidence="2" type="ORF">TTHERM_00540290</name>
</gene>
<organism evidence="2 3">
    <name type="scientific">Tetrahymena thermophila (strain SB210)</name>
    <dbReference type="NCBI Taxonomy" id="312017"/>
    <lineage>
        <taxon>Eukaryota</taxon>
        <taxon>Sar</taxon>
        <taxon>Alveolata</taxon>
        <taxon>Ciliophora</taxon>
        <taxon>Intramacronucleata</taxon>
        <taxon>Oligohymenophorea</taxon>
        <taxon>Hymenostomatida</taxon>
        <taxon>Tetrahymenina</taxon>
        <taxon>Tetrahymenidae</taxon>
        <taxon>Tetrahymena</taxon>
    </lineage>
</organism>
<dbReference type="SUPFAM" id="SSF55718">
    <property type="entry name" value="SCP-like"/>
    <property type="match status" value="1"/>
</dbReference>
<dbReference type="Gene3D" id="3.30.1050.10">
    <property type="entry name" value="SCP2 sterol-binding domain"/>
    <property type="match status" value="1"/>
</dbReference>
<dbReference type="InParanoid" id="I7M0J4"/>
<dbReference type="InterPro" id="IPR003033">
    <property type="entry name" value="SCP2_sterol-bd_dom"/>
</dbReference>
<dbReference type="RefSeq" id="XP_001007954.2">
    <property type="nucleotide sequence ID" value="XM_001007954.2"/>
</dbReference>
<evidence type="ECO:0000313" key="3">
    <source>
        <dbReference type="Proteomes" id="UP000009168"/>
    </source>
</evidence>
<reference evidence="3" key="1">
    <citation type="journal article" date="2006" name="PLoS Biol.">
        <title>Macronuclear genome sequence of the ciliate Tetrahymena thermophila, a model eukaryote.</title>
        <authorList>
            <person name="Eisen J.A."/>
            <person name="Coyne R.S."/>
            <person name="Wu M."/>
            <person name="Wu D."/>
            <person name="Thiagarajan M."/>
            <person name="Wortman J.R."/>
            <person name="Badger J.H."/>
            <person name="Ren Q."/>
            <person name="Amedeo P."/>
            <person name="Jones K.M."/>
            <person name="Tallon L.J."/>
            <person name="Delcher A.L."/>
            <person name="Salzberg S.L."/>
            <person name="Silva J.C."/>
            <person name="Haas B.J."/>
            <person name="Majoros W.H."/>
            <person name="Farzad M."/>
            <person name="Carlton J.M."/>
            <person name="Smith R.K. Jr."/>
            <person name="Garg J."/>
            <person name="Pearlman R.E."/>
            <person name="Karrer K.M."/>
            <person name="Sun L."/>
            <person name="Manning G."/>
            <person name="Elde N.C."/>
            <person name="Turkewitz A.P."/>
            <person name="Asai D.J."/>
            <person name="Wilkes D.E."/>
            <person name="Wang Y."/>
            <person name="Cai H."/>
            <person name="Collins K."/>
            <person name="Stewart B.A."/>
            <person name="Lee S.R."/>
            <person name="Wilamowska K."/>
            <person name="Weinberg Z."/>
            <person name="Ruzzo W.L."/>
            <person name="Wloga D."/>
            <person name="Gaertig J."/>
            <person name="Frankel J."/>
            <person name="Tsao C.-C."/>
            <person name="Gorovsky M.A."/>
            <person name="Keeling P.J."/>
            <person name="Waller R.F."/>
            <person name="Patron N.J."/>
            <person name="Cherry J.M."/>
            <person name="Stover N.A."/>
            <person name="Krieger C.J."/>
            <person name="del Toro C."/>
            <person name="Ryder H.F."/>
            <person name="Williamson S.C."/>
            <person name="Barbeau R.A."/>
            <person name="Hamilton E.P."/>
            <person name="Orias E."/>
        </authorList>
    </citation>
    <scope>NUCLEOTIDE SEQUENCE [LARGE SCALE GENOMIC DNA]</scope>
    <source>
        <strain evidence="3">SB210</strain>
    </source>
</reference>